<name>A0A1H0MK42_9HYPH</name>
<protein>
    <submittedName>
        <fullName evidence="2">Uncharacterized protein</fullName>
    </submittedName>
</protein>
<organism evidence="2 3">
    <name type="scientific">Aureimonas jatrophae</name>
    <dbReference type="NCBI Taxonomy" id="1166073"/>
    <lineage>
        <taxon>Bacteria</taxon>
        <taxon>Pseudomonadati</taxon>
        <taxon>Pseudomonadota</taxon>
        <taxon>Alphaproteobacteria</taxon>
        <taxon>Hyphomicrobiales</taxon>
        <taxon>Aurantimonadaceae</taxon>
        <taxon>Aureimonas</taxon>
    </lineage>
</organism>
<accession>A0A1H0MK42</accession>
<sequence>MGVRSDLRMATVYEELDPVGEVRLVGGQERNGMGDLFGLAHSTEGNARSQLIQKTLLLGGVLADRRDEATFASANAVTEMAARTRVERPVRDPDGVLELRQPRRSAAYPFRSTSAGTLGLP</sequence>
<dbReference type="STRING" id="1166073.SAMN05192530_11427"/>
<evidence type="ECO:0000313" key="2">
    <source>
        <dbReference type="EMBL" id="SDO80520.1"/>
    </source>
</evidence>
<gene>
    <name evidence="2" type="ORF">SAMN05192530_11427</name>
</gene>
<keyword evidence="3" id="KW-1185">Reference proteome</keyword>
<evidence type="ECO:0000313" key="3">
    <source>
        <dbReference type="Proteomes" id="UP000198793"/>
    </source>
</evidence>
<evidence type="ECO:0000256" key="1">
    <source>
        <dbReference type="SAM" id="MobiDB-lite"/>
    </source>
</evidence>
<feature type="compositionally biased region" description="Polar residues" evidence="1">
    <location>
        <begin position="111"/>
        <end position="121"/>
    </location>
</feature>
<dbReference type="EMBL" id="FNIT01000014">
    <property type="protein sequence ID" value="SDO80520.1"/>
    <property type="molecule type" value="Genomic_DNA"/>
</dbReference>
<proteinExistence type="predicted"/>
<dbReference type="Proteomes" id="UP000198793">
    <property type="component" value="Unassembled WGS sequence"/>
</dbReference>
<feature type="region of interest" description="Disordered" evidence="1">
    <location>
        <begin position="101"/>
        <end position="121"/>
    </location>
</feature>
<reference evidence="2 3" key="1">
    <citation type="submission" date="2016-10" db="EMBL/GenBank/DDBJ databases">
        <authorList>
            <person name="de Groot N.N."/>
        </authorList>
    </citation>
    <scope>NUCLEOTIDE SEQUENCE [LARGE SCALE GENOMIC DNA]</scope>
    <source>
        <strain evidence="3">L7-484,KACC 16230,DSM 25025</strain>
    </source>
</reference>
<dbReference type="AlphaFoldDB" id="A0A1H0MK42"/>